<protein>
    <submittedName>
        <fullName evidence="1">Uncharacterized protein</fullName>
    </submittedName>
</protein>
<evidence type="ECO:0000313" key="2">
    <source>
        <dbReference type="Proteomes" id="UP000535020"/>
    </source>
</evidence>
<reference evidence="1 2" key="1">
    <citation type="submission" date="2020-07" db="EMBL/GenBank/DDBJ databases">
        <authorList>
            <person name="Sun Q."/>
        </authorList>
    </citation>
    <scope>NUCLEOTIDE SEQUENCE [LARGE SCALE GENOMIC DNA]</scope>
    <source>
        <strain evidence="1 2">MAH-1</strain>
    </source>
</reference>
<gene>
    <name evidence="1" type="ORF">HZF10_11180</name>
</gene>
<evidence type="ECO:0000313" key="1">
    <source>
        <dbReference type="EMBL" id="NYA71486.1"/>
    </source>
</evidence>
<dbReference type="EMBL" id="JACBJI010000004">
    <property type="protein sequence ID" value="NYA71486.1"/>
    <property type="molecule type" value="Genomic_DNA"/>
</dbReference>
<proteinExistence type="predicted"/>
<comment type="caution">
    <text evidence="1">The sequence shown here is derived from an EMBL/GenBank/DDBJ whole genome shotgun (WGS) entry which is preliminary data.</text>
</comment>
<dbReference type="RefSeq" id="WP_176006289.1">
    <property type="nucleotide sequence ID" value="NZ_JABWMI010000011.1"/>
</dbReference>
<name>A0A7Y8Y2S2_9FLAO</name>
<accession>A0A7Y8Y2S2</accession>
<dbReference type="AlphaFoldDB" id="A0A7Y8Y2S2"/>
<organism evidence="1 2">
    <name type="scientific">Flavobacterium agri</name>
    <dbReference type="NCBI Taxonomy" id="2743471"/>
    <lineage>
        <taxon>Bacteria</taxon>
        <taxon>Pseudomonadati</taxon>
        <taxon>Bacteroidota</taxon>
        <taxon>Flavobacteriia</taxon>
        <taxon>Flavobacteriales</taxon>
        <taxon>Flavobacteriaceae</taxon>
        <taxon>Flavobacterium</taxon>
    </lineage>
</organism>
<dbReference type="Proteomes" id="UP000535020">
    <property type="component" value="Unassembled WGS sequence"/>
</dbReference>
<keyword evidence="2" id="KW-1185">Reference proteome</keyword>
<sequence length="77" mass="8832">MQTKKVDSGIFDADPTRFTLVEGSTPGAPLCPYGNHFSLVGYDNQEKKFVRYTKSVYKRLVEKRSQTKNHELHKTLV</sequence>